<evidence type="ECO:0000256" key="1">
    <source>
        <dbReference type="ARBA" id="ARBA00022801"/>
    </source>
</evidence>
<dbReference type="Proteomes" id="UP001366060">
    <property type="component" value="Unassembled WGS sequence"/>
</dbReference>
<dbReference type="SUPFAM" id="SSF53474">
    <property type="entry name" value="alpha/beta-Hydrolases"/>
    <property type="match status" value="1"/>
</dbReference>
<dbReference type="Pfam" id="PF20434">
    <property type="entry name" value="BD-FAE"/>
    <property type="match status" value="1"/>
</dbReference>
<name>A0ABU9HCZ0_9GAMM</name>
<dbReference type="EMBL" id="JBAKBA010000021">
    <property type="protein sequence ID" value="MEL0659497.1"/>
    <property type="molecule type" value="Genomic_DNA"/>
</dbReference>
<keyword evidence="4" id="KW-1185">Reference proteome</keyword>
<accession>A0ABU9HCZ0</accession>
<dbReference type="RefSeq" id="WP_341628048.1">
    <property type="nucleotide sequence ID" value="NZ_JBAKBA010000021.1"/>
</dbReference>
<dbReference type="PANTHER" id="PTHR48081">
    <property type="entry name" value="AB HYDROLASE SUPERFAMILY PROTEIN C4A8.06C"/>
    <property type="match status" value="1"/>
</dbReference>
<comment type="caution">
    <text evidence="3">The sequence shown here is derived from an EMBL/GenBank/DDBJ whole genome shotgun (WGS) entry which is preliminary data.</text>
</comment>
<gene>
    <name evidence="3" type="ORF">V6255_10150</name>
</gene>
<keyword evidence="1 3" id="KW-0378">Hydrolase</keyword>
<protein>
    <submittedName>
        <fullName evidence="3">Alpha/beta hydrolase</fullName>
    </submittedName>
</protein>
<proteinExistence type="predicted"/>
<dbReference type="InterPro" id="IPR029058">
    <property type="entry name" value="AB_hydrolase_fold"/>
</dbReference>
<dbReference type="InterPro" id="IPR019826">
    <property type="entry name" value="Carboxylesterase_B_AS"/>
</dbReference>
<evidence type="ECO:0000259" key="2">
    <source>
        <dbReference type="Pfam" id="PF20434"/>
    </source>
</evidence>
<evidence type="ECO:0000313" key="4">
    <source>
        <dbReference type="Proteomes" id="UP001366060"/>
    </source>
</evidence>
<reference evidence="3 4" key="1">
    <citation type="submission" date="2024-02" db="EMBL/GenBank/DDBJ databases">
        <title>Bacteria isolated from the canopy kelp, Nereocystis luetkeana.</title>
        <authorList>
            <person name="Pfister C.A."/>
            <person name="Younker I.T."/>
            <person name="Light S.H."/>
        </authorList>
    </citation>
    <scope>NUCLEOTIDE SEQUENCE [LARGE SCALE GENOMIC DNA]</scope>
    <source>
        <strain evidence="3 4">TI.2.07</strain>
    </source>
</reference>
<feature type="domain" description="BD-FAE-like" evidence="2">
    <location>
        <begin position="58"/>
        <end position="244"/>
    </location>
</feature>
<sequence length="294" mass="32322">MKRLLIVIALIPVAVLVFAFIKDSTVTGLNILNTGVSLSSNMTVQKDIVFDTNKDLKLDIYSNADWKDNTERPVIVFFYGGGWSWGDKAYFTFVADSFVKKGYVVVIPNYTLYPAAKYPTFVKDGAKAVAWVNDHVSDFGGDVNNLFVTGHSAGAYIAAMVAFNDQYLAAENKPTSIIKAVAGIAGPYNFTPKAQEYIDVFGEESFDDMKIQHHVNGNEPPALLIHSEGDTTVGLFNQKLMAEALIANGDTVETLVYGQDITHIKVLMKLHPWFADKVDVASDIDAFFKGINTQ</sequence>
<dbReference type="InterPro" id="IPR050300">
    <property type="entry name" value="GDXG_lipolytic_enzyme"/>
</dbReference>
<dbReference type="GO" id="GO:0016787">
    <property type="term" value="F:hydrolase activity"/>
    <property type="evidence" value="ECO:0007669"/>
    <property type="project" value="UniProtKB-KW"/>
</dbReference>
<evidence type="ECO:0000313" key="3">
    <source>
        <dbReference type="EMBL" id="MEL0659497.1"/>
    </source>
</evidence>
<dbReference type="Gene3D" id="3.40.50.1820">
    <property type="entry name" value="alpha/beta hydrolase"/>
    <property type="match status" value="1"/>
</dbReference>
<dbReference type="PANTHER" id="PTHR48081:SF9">
    <property type="entry name" value="CARBOXYLESTERASE"/>
    <property type="match status" value="1"/>
</dbReference>
<dbReference type="PROSITE" id="PS00122">
    <property type="entry name" value="CARBOXYLESTERASE_B_1"/>
    <property type="match status" value="1"/>
</dbReference>
<organism evidence="3 4">
    <name type="scientific">Psychromonas arctica</name>
    <dbReference type="NCBI Taxonomy" id="168275"/>
    <lineage>
        <taxon>Bacteria</taxon>
        <taxon>Pseudomonadati</taxon>
        <taxon>Pseudomonadota</taxon>
        <taxon>Gammaproteobacteria</taxon>
        <taxon>Alteromonadales</taxon>
        <taxon>Psychromonadaceae</taxon>
        <taxon>Psychromonas</taxon>
    </lineage>
</organism>
<dbReference type="InterPro" id="IPR049492">
    <property type="entry name" value="BD-FAE-like_dom"/>
</dbReference>